<accession>A0A7S8C9V6</accession>
<dbReference type="InterPro" id="IPR010773">
    <property type="entry name" value="Mycophage_PG1_Gp7"/>
</dbReference>
<dbReference type="AlphaFoldDB" id="A0A7S8C9V6"/>
<name>A0A7S8C9V6_9BACI</name>
<sequence>MDWLDFVILAFASFRITHLFVYDKIMEWFRAPFFDEVKIIEDHGKEETYIIPKKNGIKGFIGELLHCYWCTGVWSAAICYGIYVYVPLIGIPLLTIFAVAGIAAIAETIVQRWSE</sequence>
<organism evidence="2 3">
    <name type="scientific">Mangrovibacillus cuniculi</name>
    <dbReference type="NCBI Taxonomy" id="2593652"/>
    <lineage>
        <taxon>Bacteria</taxon>
        <taxon>Bacillati</taxon>
        <taxon>Bacillota</taxon>
        <taxon>Bacilli</taxon>
        <taxon>Bacillales</taxon>
        <taxon>Bacillaceae</taxon>
        <taxon>Mangrovibacillus</taxon>
    </lineage>
</organism>
<dbReference type="RefSeq" id="WP_239673615.1">
    <property type="nucleotide sequence ID" value="NZ_CP049742.1"/>
</dbReference>
<feature type="transmembrane region" description="Helical" evidence="1">
    <location>
        <begin position="64"/>
        <end position="83"/>
    </location>
</feature>
<gene>
    <name evidence="2" type="ORF">G8O30_03540</name>
</gene>
<evidence type="ECO:0000313" key="3">
    <source>
        <dbReference type="Proteomes" id="UP000593626"/>
    </source>
</evidence>
<dbReference type="Proteomes" id="UP000593626">
    <property type="component" value="Chromosome"/>
</dbReference>
<keyword evidence="1" id="KW-1133">Transmembrane helix</keyword>
<proteinExistence type="predicted"/>
<dbReference type="KEGG" id="mcui:G8O30_03540"/>
<dbReference type="Pfam" id="PF07098">
    <property type="entry name" value="DUF1360"/>
    <property type="match status" value="1"/>
</dbReference>
<reference evidence="2 3" key="1">
    <citation type="submission" date="2019-07" db="EMBL/GenBank/DDBJ databases">
        <title>Genome sequence of 2 isolates from Red Sea Mangroves.</title>
        <authorList>
            <person name="Sefrji F."/>
            <person name="Michoud G."/>
            <person name="Merlino G."/>
            <person name="Daffonchio D."/>
        </authorList>
    </citation>
    <scope>NUCLEOTIDE SEQUENCE [LARGE SCALE GENOMIC DNA]</scope>
    <source>
        <strain evidence="2 3">R1DC41</strain>
    </source>
</reference>
<feature type="transmembrane region" description="Helical" evidence="1">
    <location>
        <begin position="6"/>
        <end position="22"/>
    </location>
</feature>
<evidence type="ECO:0000256" key="1">
    <source>
        <dbReference type="SAM" id="Phobius"/>
    </source>
</evidence>
<feature type="transmembrane region" description="Helical" evidence="1">
    <location>
        <begin position="89"/>
        <end position="110"/>
    </location>
</feature>
<evidence type="ECO:0000313" key="2">
    <source>
        <dbReference type="EMBL" id="QPC46096.1"/>
    </source>
</evidence>
<dbReference type="EMBL" id="CP049742">
    <property type="protein sequence ID" value="QPC46096.1"/>
    <property type="molecule type" value="Genomic_DNA"/>
</dbReference>
<keyword evidence="3" id="KW-1185">Reference proteome</keyword>
<keyword evidence="1" id="KW-0812">Transmembrane</keyword>
<keyword evidence="1" id="KW-0472">Membrane</keyword>
<protein>
    <submittedName>
        <fullName evidence="2">DUF1360 domain-containing protein</fullName>
    </submittedName>
</protein>